<evidence type="ECO:0000259" key="10">
    <source>
        <dbReference type="PROSITE" id="PS50109"/>
    </source>
</evidence>
<dbReference type="Pfam" id="PF05227">
    <property type="entry name" value="CHASE3"/>
    <property type="match status" value="1"/>
</dbReference>
<dbReference type="PANTHER" id="PTHR24421:SF37">
    <property type="entry name" value="SENSOR HISTIDINE KINASE NARS"/>
    <property type="match status" value="1"/>
</dbReference>
<dbReference type="GO" id="GO:0046983">
    <property type="term" value="F:protein dimerization activity"/>
    <property type="evidence" value="ECO:0007669"/>
    <property type="project" value="InterPro"/>
</dbReference>
<dbReference type="Gene3D" id="1.20.5.1930">
    <property type="match status" value="1"/>
</dbReference>
<dbReference type="SUPFAM" id="SSF55874">
    <property type="entry name" value="ATPase domain of HSP90 chaperone/DNA topoisomerase II/histidine kinase"/>
    <property type="match status" value="1"/>
</dbReference>
<keyword evidence="4 9" id="KW-0812">Transmembrane</keyword>
<dbReference type="RefSeq" id="WP_099860414.1">
    <property type="nucleotide sequence ID" value="NZ_PEOG01000011.1"/>
</dbReference>
<sequence>MSLKDTVTNLGRKTWAMPLGVFVALLMILISELAYFGAVSQMDRLDTLGRARMELLRLMARVTDAESGQRGYLITRRPEYLDPYRFAAEDASQGLNALQRMYAQVGAEDAERRSKEIASAVGAKLSELQEVLKLYESGREAAGRELMMTDIGRDQMEQIRRRSAELLADENRRIALGTGQVYDTLMLSRIGVAGMTLLSLIVFVLFVRKSRALDDQRTEQAQEVRAERDRLEVEVARRTAELTQLARHLQTAREDERARLARDLHDELGALLTAAKLDVARLRPKLQAGAPDLMQRLNHLTETLNSGIALKRRIIEDLRPSTLDQLGLVPALEILCREASERLGVPIRMSLDPAVELPASAQLTAFRLVQEALTNTAKYARATEVSVTLKREYAQAMVVVSDNGQGFEPDRLTLGSHGLLGMRFRVEAERGQLRLRSAPGQGTEVCAWLPLKRDEPEIPRIDFPIPGMAGMGGIGGEGGPAPAGGGL</sequence>
<keyword evidence="2" id="KW-1003">Cell membrane</keyword>
<dbReference type="Gene3D" id="3.30.565.10">
    <property type="entry name" value="Histidine kinase-like ATPase, C-terminal domain"/>
    <property type="match status" value="1"/>
</dbReference>
<dbReference type="Pfam" id="PF02518">
    <property type="entry name" value="HATPase_c"/>
    <property type="match status" value="1"/>
</dbReference>
<dbReference type="GO" id="GO:0005886">
    <property type="term" value="C:plasma membrane"/>
    <property type="evidence" value="ECO:0007669"/>
    <property type="project" value="UniProtKB-SubCell"/>
</dbReference>
<dbReference type="AlphaFoldDB" id="A0A2G9CFQ2"/>
<evidence type="ECO:0000256" key="9">
    <source>
        <dbReference type="SAM" id="Phobius"/>
    </source>
</evidence>
<dbReference type="InterPro" id="IPR007891">
    <property type="entry name" value="CHASE3"/>
</dbReference>
<reference evidence="11 12" key="1">
    <citation type="submission" date="2017-11" db="EMBL/GenBank/DDBJ databases">
        <title>Draft genome sequence of Mitsuaria sp. HWN-4.</title>
        <authorList>
            <person name="Gundlapally S.R."/>
        </authorList>
    </citation>
    <scope>NUCLEOTIDE SEQUENCE [LARGE SCALE GENOMIC DNA]</scope>
    <source>
        <strain evidence="11 12">HWN-4</strain>
    </source>
</reference>
<evidence type="ECO:0000313" key="11">
    <source>
        <dbReference type="EMBL" id="PIM54329.1"/>
    </source>
</evidence>
<keyword evidence="7" id="KW-0902">Two-component regulatory system</keyword>
<dbReference type="PANTHER" id="PTHR24421">
    <property type="entry name" value="NITRATE/NITRITE SENSOR PROTEIN NARX-RELATED"/>
    <property type="match status" value="1"/>
</dbReference>
<comment type="subcellular location">
    <subcellularLocation>
        <location evidence="1">Cell membrane</location>
        <topology evidence="1">Multi-pass membrane protein</topology>
    </subcellularLocation>
</comment>
<gene>
    <name evidence="11" type="ORF">CS062_05335</name>
</gene>
<evidence type="ECO:0000256" key="1">
    <source>
        <dbReference type="ARBA" id="ARBA00004651"/>
    </source>
</evidence>
<feature type="domain" description="Histidine kinase" evidence="10">
    <location>
        <begin position="259"/>
        <end position="453"/>
    </location>
</feature>
<evidence type="ECO:0000256" key="6">
    <source>
        <dbReference type="ARBA" id="ARBA00022989"/>
    </source>
</evidence>
<evidence type="ECO:0000256" key="3">
    <source>
        <dbReference type="ARBA" id="ARBA00022679"/>
    </source>
</evidence>
<dbReference type="EMBL" id="PEOG01000011">
    <property type="protein sequence ID" value="PIM54329.1"/>
    <property type="molecule type" value="Genomic_DNA"/>
</dbReference>
<dbReference type="CDD" id="cd19410">
    <property type="entry name" value="HK9-like_sensor"/>
    <property type="match status" value="1"/>
</dbReference>
<keyword evidence="6 9" id="KW-1133">Transmembrane helix</keyword>
<dbReference type="SMART" id="SM00387">
    <property type="entry name" value="HATPase_c"/>
    <property type="match status" value="1"/>
</dbReference>
<feature type="transmembrane region" description="Helical" evidence="9">
    <location>
        <begin position="15"/>
        <end position="36"/>
    </location>
</feature>
<evidence type="ECO:0000313" key="12">
    <source>
        <dbReference type="Proteomes" id="UP000231501"/>
    </source>
</evidence>
<evidence type="ECO:0000256" key="8">
    <source>
        <dbReference type="ARBA" id="ARBA00023136"/>
    </source>
</evidence>
<accession>A0A2G9CFQ2</accession>
<proteinExistence type="predicted"/>
<keyword evidence="5 11" id="KW-0418">Kinase</keyword>
<name>A0A2G9CFQ2_9BURK</name>
<keyword evidence="8 9" id="KW-0472">Membrane</keyword>
<keyword evidence="12" id="KW-1185">Reference proteome</keyword>
<dbReference type="Pfam" id="PF07730">
    <property type="entry name" value="HisKA_3"/>
    <property type="match status" value="1"/>
</dbReference>
<evidence type="ECO:0000256" key="2">
    <source>
        <dbReference type="ARBA" id="ARBA00022475"/>
    </source>
</evidence>
<feature type="transmembrane region" description="Helical" evidence="9">
    <location>
        <begin position="190"/>
        <end position="207"/>
    </location>
</feature>
<dbReference type="InterPro" id="IPR036890">
    <property type="entry name" value="HATPase_C_sf"/>
</dbReference>
<dbReference type="GO" id="GO:0000155">
    <property type="term" value="F:phosphorelay sensor kinase activity"/>
    <property type="evidence" value="ECO:0007669"/>
    <property type="project" value="InterPro"/>
</dbReference>
<protein>
    <submittedName>
        <fullName evidence="11">Histidine kinase</fullName>
    </submittedName>
</protein>
<keyword evidence="3" id="KW-0808">Transferase</keyword>
<dbReference type="InterPro" id="IPR011712">
    <property type="entry name" value="Sig_transdc_His_kin_sub3_dim/P"/>
</dbReference>
<dbReference type="CDD" id="cd16917">
    <property type="entry name" value="HATPase_UhpB-NarQ-NarX-like"/>
    <property type="match status" value="1"/>
</dbReference>
<evidence type="ECO:0000256" key="5">
    <source>
        <dbReference type="ARBA" id="ARBA00022777"/>
    </source>
</evidence>
<dbReference type="Proteomes" id="UP000231501">
    <property type="component" value="Unassembled WGS sequence"/>
</dbReference>
<dbReference type="OrthoDB" id="9782588at2"/>
<dbReference type="InterPro" id="IPR003594">
    <property type="entry name" value="HATPase_dom"/>
</dbReference>
<comment type="caution">
    <text evidence="11">The sequence shown here is derived from an EMBL/GenBank/DDBJ whole genome shotgun (WGS) entry which is preliminary data.</text>
</comment>
<dbReference type="InterPro" id="IPR050482">
    <property type="entry name" value="Sensor_HK_TwoCompSys"/>
</dbReference>
<evidence type="ECO:0000256" key="4">
    <source>
        <dbReference type="ARBA" id="ARBA00022692"/>
    </source>
</evidence>
<organism evidence="11 12">
    <name type="scientific">Roseateles chitinivorans</name>
    <dbReference type="NCBI Taxonomy" id="2917965"/>
    <lineage>
        <taxon>Bacteria</taxon>
        <taxon>Pseudomonadati</taxon>
        <taxon>Pseudomonadota</taxon>
        <taxon>Betaproteobacteria</taxon>
        <taxon>Burkholderiales</taxon>
        <taxon>Sphaerotilaceae</taxon>
        <taxon>Roseateles</taxon>
    </lineage>
</organism>
<evidence type="ECO:0000256" key="7">
    <source>
        <dbReference type="ARBA" id="ARBA00023012"/>
    </source>
</evidence>
<dbReference type="InterPro" id="IPR005467">
    <property type="entry name" value="His_kinase_dom"/>
</dbReference>
<dbReference type="PROSITE" id="PS50109">
    <property type="entry name" value="HIS_KIN"/>
    <property type="match status" value="1"/>
</dbReference>